<proteinExistence type="predicted"/>
<dbReference type="AlphaFoldDB" id="A0A6D2I8B6"/>
<dbReference type="EMBL" id="CACVBM020000643">
    <property type="protein sequence ID" value="CAA7021630.1"/>
    <property type="molecule type" value="Genomic_DNA"/>
</dbReference>
<comment type="caution">
    <text evidence="2">The sequence shown here is derived from an EMBL/GenBank/DDBJ whole genome shotgun (WGS) entry which is preliminary data.</text>
</comment>
<reference evidence="2" key="1">
    <citation type="submission" date="2020-01" db="EMBL/GenBank/DDBJ databases">
        <authorList>
            <person name="Mishra B."/>
        </authorList>
    </citation>
    <scope>NUCLEOTIDE SEQUENCE [LARGE SCALE GENOMIC DNA]</scope>
</reference>
<evidence type="ECO:0000256" key="1">
    <source>
        <dbReference type="SAM" id="MobiDB-lite"/>
    </source>
</evidence>
<sequence>MSPTQITGGGFCAINENRKTKQVSMFCAAIKKTFEQEREPSPEIGGEEEGFRAVNLRPGPAGDWSGDKLLRPDGEHFSNGTSSVSDVDARQRTEERTEQST</sequence>
<organism evidence="2 3">
    <name type="scientific">Microthlaspi erraticum</name>
    <dbReference type="NCBI Taxonomy" id="1685480"/>
    <lineage>
        <taxon>Eukaryota</taxon>
        <taxon>Viridiplantae</taxon>
        <taxon>Streptophyta</taxon>
        <taxon>Embryophyta</taxon>
        <taxon>Tracheophyta</taxon>
        <taxon>Spermatophyta</taxon>
        <taxon>Magnoliopsida</taxon>
        <taxon>eudicotyledons</taxon>
        <taxon>Gunneridae</taxon>
        <taxon>Pentapetalae</taxon>
        <taxon>rosids</taxon>
        <taxon>malvids</taxon>
        <taxon>Brassicales</taxon>
        <taxon>Brassicaceae</taxon>
        <taxon>Coluteocarpeae</taxon>
        <taxon>Microthlaspi</taxon>
    </lineage>
</organism>
<feature type="compositionally biased region" description="Basic and acidic residues" evidence="1">
    <location>
        <begin position="65"/>
        <end position="76"/>
    </location>
</feature>
<protein>
    <submittedName>
        <fullName evidence="2">Uncharacterized protein</fullName>
    </submittedName>
</protein>
<feature type="region of interest" description="Disordered" evidence="1">
    <location>
        <begin position="35"/>
        <end position="101"/>
    </location>
</feature>
<dbReference type="Proteomes" id="UP000467841">
    <property type="component" value="Unassembled WGS sequence"/>
</dbReference>
<keyword evidence="3" id="KW-1185">Reference proteome</keyword>
<feature type="compositionally biased region" description="Basic and acidic residues" evidence="1">
    <location>
        <begin position="87"/>
        <end position="101"/>
    </location>
</feature>
<gene>
    <name evidence="2" type="ORF">MERR_LOCUS8865</name>
</gene>
<evidence type="ECO:0000313" key="2">
    <source>
        <dbReference type="EMBL" id="CAA7021630.1"/>
    </source>
</evidence>
<evidence type="ECO:0000313" key="3">
    <source>
        <dbReference type="Proteomes" id="UP000467841"/>
    </source>
</evidence>
<name>A0A6D2I8B6_9BRAS</name>
<accession>A0A6D2I8B6</accession>